<keyword evidence="6 10" id="KW-1133">Transmembrane helix</keyword>
<evidence type="ECO:0000256" key="6">
    <source>
        <dbReference type="ARBA" id="ARBA00022989"/>
    </source>
</evidence>
<dbReference type="Gene3D" id="1.20.58.70">
    <property type="match status" value="1"/>
</dbReference>
<dbReference type="GO" id="GO:0005484">
    <property type="term" value="F:SNAP receptor activity"/>
    <property type="evidence" value="ECO:0000318"/>
    <property type="project" value="GO_Central"/>
</dbReference>
<evidence type="ECO:0000259" key="11">
    <source>
        <dbReference type="PROSITE" id="PS50192"/>
    </source>
</evidence>
<dbReference type="EnsemblMetazoa" id="HelroT78435">
    <property type="protein sequence ID" value="HelroP78435"/>
    <property type="gene ID" value="HelroG78435"/>
</dbReference>
<dbReference type="InterPro" id="IPR045242">
    <property type="entry name" value="Syntaxin"/>
</dbReference>
<dbReference type="GO" id="GO:0005886">
    <property type="term" value="C:plasma membrane"/>
    <property type="evidence" value="ECO:0000318"/>
    <property type="project" value="GO_Central"/>
</dbReference>
<dbReference type="SMART" id="SM00503">
    <property type="entry name" value="SynN"/>
    <property type="match status" value="1"/>
</dbReference>
<evidence type="ECO:0000256" key="2">
    <source>
        <dbReference type="ARBA" id="ARBA00009063"/>
    </source>
</evidence>
<dbReference type="GO" id="GO:0006887">
    <property type="term" value="P:exocytosis"/>
    <property type="evidence" value="ECO:0000318"/>
    <property type="project" value="GO_Central"/>
</dbReference>
<reference evidence="13" key="1">
    <citation type="submission" date="2012-12" db="EMBL/GenBank/DDBJ databases">
        <authorList>
            <person name="Hellsten U."/>
            <person name="Grimwood J."/>
            <person name="Chapman J.A."/>
            <person name="Shapiro H."/>
            <person name="Aerts A."/>
            <person name="Otillar R.P."/>
            <person name="Terry A.Y."/>
            <person name="Boore J.L."/>
            <person name="Simakov O."/>
            <person name="Marletaz F."/>
            <person name="Cho S.-J."/>
            <person name="Edsinger-Gonzales E."/>
            <person name="Havlak P."/>
            <person name="Kuo D.-H."/>
            <person name="Larsson T."/>
            <person name="Lv J."/>
            <person name="Arendt D."/>
            <person name="Savage R."/>
            <person name="Osoegawa K."/>
            <person name="de Jong P."/>
            <person name="Lindberg D.R."/>
            <person name="Seaver E.C."/>
            <person name="Weisblat D.A."/>
            <person name="Putnam N.H."/>
            <person name="Grigoriev I.V."/>
            <person name="Rokhsar D.S."/>
        </authorList>
    </citation>
    <scope>NUCLEOTIDE SEQUENCE</scope>
</reference>
<evidence type="ECO:0000256" key="10">
    <source>
        <dbReference type="SAM" id="Phobius"/>
    </source>
</evidence>
<dbReference type="STRING" id="6412.T1G3B7"/>
<dbReference type="GO" id="GO:0000149">
    <property type="term" value="F:SNARE binding"/>
    <property type="evidence" value="ECO:0000318"/>
    <property type="project" value="GO_Central"/>
</dbReference>
<dbReference type="AlphaFoldDB" id="T1G3B7"/>
<dbReference type="GO" id="GO:0031201">
    <property type="term" value="C:SNARE complex"/>
    <property type="evidence" value="ECO:0000318"/>
    <property type="project" value="GO_Central"/>
</dbReference>
<dbReference type="PROSITE" id="PS50192">
    <property type="entry name" value="T_SNARE"/>
    <property type="match status" value="1"/>
</dbReference>
<evidence type="ECO:0000256" key="5">
    <source>
        <dbReference type="ARBA" id="ARBA00022775"/>
    </source>
</evidence>
<keyword evidence="5" id="KW-0532">Neurotransmitter transport</keyword>
<gene>
    <name evidence="12" type="primary">20215565</name>
</gene>
<dbReference type="CDD" id="cd15848">
    <property type="entry name" value="SNARE_syntaxin1-like"/>
    <property type="match status" value="1"/>
</dbReference>
<dbReference type="Gene3D" id="1.20.5.110">
    <property type="match status" value="1"/>
</dbReference>
<feature type="coiled-coil region" evidence="9">
    <location>
        <begin position="141"/>
        <end position="178"/>
    </location>
</feature>
<dbReference type="SMART" id="SM00397">
    <property type="entry name" value="t_SNARE"/>
    <property type="match status" value="1"/>
</dbReference>
<dbReference type="PROSITE" id="PS00914">
    <property type="entry name" value="SYNTAXIN"/>
    <property type="match status" value="1"/>
</dbReference>
<accession>T1G3B7</accession>
<dbReference type="SUPFAM" id="SSF47661">
    <property type="entry name" value="t-snare proteins"/>
    <property type="match status" value="1"/>
</dbReference>
<feature type="domain" description="T-SNARE coiled-coil homology" evidence="11">
    <location>
        <begin position="155"/>
        <end position="217"/>
    </location>
</feature>
<dbReference type="KEGG" id="hro:HELRODRAFT_78435"/>
<reference evidence="12" key="3">
    <citation type="submission" date="2015-06" db="UniProtKB">
        <authorList>
            <consortium name="EnsemblMetazoa"/>
        </authorList>
    </citation>
    <scope>IDENTIFICATION</scope>
</reference>
<keyword evidence="9" id="KW-0175">Coiled coil</keyword>
<dbReference type="InterPro" id="IPR006011">
    <property type="entry name" value="Syntaxin_N"/>
</dbReference>
<keyword evidence="3" id="KW-0813">Transport</keyword>
<dbReference type="GO" id="GO:0006836">
    <property type="term" value="P:neurotransmitter transport"/>
    <property type="evidence" value="ECO:0007669"/>
    <property type="project" value="UniProtKB-KW"/>
</dbReference>
<name>T1G3B7_HELRO</name>
<evidence type="ECO:0000256" key="7">
    <source>
        <dbReference type="ARBA" id="ARBA00023136"/>
    </source>
</evidence>
<dbReference type="GO" id="GO:0006886">
    <property type="term" value="P:intracellular protein transport"/>
    <property type="evidence" value="ECO:0000318"/>
    <property type="project" value="GO_Central"/>
</dbReference>
<dbReference type="Pfam" id="PF00804">
    <property type="entry name" value="Syntaxin"/>
    <property type="match status" value="1"/>
</dbReference>
<organism evidence="12 13">
    <name type="scientific">Helobdella robusta</name>
    <name type="common">Californian leech</name>
    <dbReference type="NCBI Taxonomy" id="6412"/>
    <lineage>
        <taxon>Eukaryota</taxon>
        <taxon>Metazoa</taxon>
        <taxon>Spiralia</taxon>
        <taxon>Lophotrochozoa</taxon>
        <taxon>Annelida</taxon>
        <taxon>Clitellata</taxon>
        <taxon>Hirudinea</taxon>
        <taxon>Rhynchobdellida</taxon>
        <taxon>Glossiphoniidae</taxon>
        <taxon>Helobdella</taxon>
    </lineage>
</organism>
<comment type="subcellular location">
    <subcellularLocation>
        <location evidence="1">Membrane</location>
        <topology evidence="1">Single-pass type IV membrane protein</topology>
    </subcellularLocation>
</comment>
<comment type="similarity">
    <text evidence="2 8">Belongs to the syntaxin family.</text>
</comment>
<evidence type="ECO:0000256" key="3">
    <source>
        <dbReference type="ARBA" id="ARBA00022448"/>
    </source>
</evidence>
<dbReference type="Pfam" id="PF05739">
    <property type="entry name" value="SNARE"/>
    <property type="match status" value="1"/>
</dbReference>
<evidence type="ECO:0000313" key="13">
    <source>
        <dbReference type="Proteomes" id="UP000015101"/>
    </source>
</evidence>
<dbReference type="GO" id="GO:0048278">
    <property type="term" value="P:vesicle docking"/>
    <property type="evidence" value="ECO:0000318"/>
    <property type="project" value="GO_Central"/>
</dbReference>
<dbReference type="OMA" id="GEYNEMV"/>
<evidence type="ECO:0000256" key="8">
    <source>
        <dbReference type="RuleBase" id="RU003858"/>
    </source>
</evidence>
<dbReference type="EMBL" id="AMQM01004080">
    <property type="status" value="NOT_ANNOTATED_CDS"/>
    <property type="molecule type" value="Genomic_DNA"/>
</dbReference>
<dbReference type="CTD" id="20215565"/>
<evidence type="ECO:0000313" key="12">
    <source>
        <dbReference type="EnsemblMetazoa" id="HelroP78435"/>
    </source>
</evidence>
<dbReference type="CDD" id="cd00179">
    <property type="entry name" value="SynN"/>
    <property type="match status" value="1"/>
</dbReference>
<evidence type="ECO:0000256" key="1">
    <source>
        <dbReference type="ARBA" id="ARBA00004211"/>
    </source>
</evidence>
<proteinExistence type="inferred from homology"/>
<keyword evidence="4 10" id="KW-0812">Transmembrane</keyword>
<reference evidence="13" key="2">
    <citation type="journal article" date="2013" name="Nature">
        <title>Insights into bilaterian evolution from three spiralian genomes.</title>
        <authorList>
            <person name="Simakov O."/>
            <person name="Marletaz F."/>
            <person name="Cho S.J."/>
            <person name="Edsinger-Gonzales E."/>
            <person name="Havlak P."/>
            <person name="Hellsten U."/>
            <person name="Kuo D.H."/>
            <person name="Larsson T."/>
            <person name="Lv J."/>
            <person name="Arendt D."/>
            <person name="Savage R."/>
            <person name="Osoegawa K."/>
            <person name="de Jong P."/>
            <person name="Grimwood J."/>
            <person name="Chapman J.A."/>
            <person name="Shapiro H."/>
            <person name="Aerts A."/>
            <person name="Otillar R.P."/>
            <person name="Terry A.Y."/>
            <person name="Boore J.L."/>
            <person name="Grigoriev I.V."/>
            <person name="Lindberg D.R."/>
            <person name="Seaver E.C."/>
            <person name="Weisblat D.A."/>
            <person name="Putnam N.H."/>
            <person name="Rokhsar D.S."/>
        </authorList>
    </citation>
    <scope>NUCLEOTIDE SEQUENCE</scope>
</reference>
<dbReference type="GO" id="GO:0006906">
    <property type="term" value="P:vesicle fusion"/>
    <property type="evidence" value="ECO:0000318"/>
    <property type="project" value="GO_Central"/>
</dbReference>
<protein>
    <recommendedName>
        <fullName evidence="11">t-SNARE coiled-coil homology domain-containing protein</fullName>
    </recommendedName>
</protein>
<dbReference type="GO" id="GO:0012505">
    <property type="term" value="C:endomembrane system"/>
    <property type="evidence" value="ECO:0000318"/>
    <property type="project" value="GO_Central"/>
</dbReference>
<keyword evidence="13" id="KW-1185">Reference proteome</keyword>
<dbReference type="OrthoDB" id="10255013at2759"/>
<dbReference type="InterPro" id="IPR000727">
    <property type="entry name" value="T_SNARE_dom"/>
</dbReference>
<dbReference type="Proteomes" id="UP000015101">
    <property type="component" value="Unassembled WGS sequence"/>
</dbReference>
<dbReference type="eggNOG" id="KOG0810">
    <property type="taxonomic scope" value="Eukaryota"/>
</dbReference>
<feature type="coiled-coil region" evidence="9">
    <location>
        <begin position="50"/>
        <end position="79"/>
    </location>
</feature>
<sequence length="252" mass="29537">MDDLDLKVKEIKKVHAALLSTPHNDQKQRNQLDEHMNNIRLLSKTIRKELKDIESEILLDKANNREKEEKGERADLRIKKLQHSSLMKRFKDSMLEYNDCQLQYREQCKKRIVRTLQIVNKDMTDEEIDKIIESGKSQIFVGEYNEMVQKAKLDLQELDDRQKELDKLEKSIMELRDLFVELAMLVEQQGEMVDNIETVIQQSADYVEKAVKHTEEARKHQIKARKKKMLIVGCVVVALMVIVLIIVLSVVV</sequence>
<evidence type="ECO:0000256" key="9">
    <source>
        <dbReference type="SAM" id="Coils"/>
    </source>
</evidence>
<dbReference type="InterPro" id="IPR010989">
    <property type="entry name" value="SNARE"/>
</dbReference>
<evidence type="ECO:0000256" key="4">
    <source>
        <dbReference type="ARBA" id="ARBA00022692"/>
    </source>
</evidence>
<dbReference type="InterPro" id="IPR006012">
    <property type="entry name" value="Syntaxin/epimorphin_CS"/>
</dbReference>
<feature type="transmembrane region" description="Helical" evidence="10">
    <location>
        <begin position="229"/>
        <end position="251"/>
    </location>
</feature>
<dbReference type="PANTHER" id="PTHR19957">
    <property type="entry name" value="SYNTAXIN"/>
    <property type="match status" value="1"/>
</dbReference>
<keyword evidence="7 10" id="KW-0472">Membrane</keyword>
<dbReference type="HOGENOM" id="CLU_042423_2_2_1"/>
<dbReference type="PANTHER" id="PTHR19957:SF424">
    <property type="entry name" value="SYNTAXIN-1A"/>
    <property type="match status" value="1"/>
</dbReference>